<dbReference type="Pfam" id="PF13183">
    <property type="entry name" value="Fer4_8"/>
    <property type="match status" value="1"/>
</dbReference>
<comment type="function">
    <text evidence="6">Component of a complex that catalyzes the oxidation of glycolate to glyoxylate.</text>
</comment>
<evidence type="ECO:0000256" key="6">
    <source>
        <dbReference type="PIRNR" id="PIRNR000139"/>
    </source>
</evidence>
<keyword evidence="3" id="KW-0677">Repeat</keyword>
<dbReference type="InterPro" id="IPR017896">
    <property type="entry name" value="4Fe4S_Fe-S-bd"/>
</dbReference>
<evidence type="ECO:0000256" key="4">
    <source>
        <dbReference type="ARBA" id="ARBA00023004"/>
    </source>
</evidence>
<keyword evidence="4 6" id="KW-0408">Iron</keyword>
<dbReference type="Pfam" id="PF02754">
    <property type="entry name" value="CCG"/>
    <property type="match status" value="2"/>
</dbReference>
<keyword evidence="6" id="KW-0813">Transport</keyword>
<comment type="cofactor">
    <cofactor evidence="6">
        <name>[4Fe-4S] cluster</name>
        <dbReference type="ChEBI" id="CHEBI:49883"/>
    </cofactor>
    <text evidence="6">Binds 2 [4Fe-4S] clusters.</text>
</comment>
<dbReference type="RefSeq" id="WP_189316945.1">
    <property type="nucleotide sequence ID" value="NZ_BMQA01000078.1"/>
</dbReference>
<dbReference type="EMBL" id="BMQA01000078">
    <property type="protein sequence ID" value="GGJ63995.1"/>
    <property type="molecule type" value="Genomic_DNA"/>
</dbReference>
<dbReference type="GO" id="GO:0051539">
    <property type="term" value="F:4 iron, 4 sulfur cluster binding"/>
    <property type="evidence" value="ECO:0007669"/>
    <property type="project" value="UniProtKB-UniRule"/>
</dbReference>
<gene>
    <name evidence="8" type="primary">glcF</name>
    <name evidence="8" type="ORF">GCM10010121_088310</name>
</gene>
<dbReference type="PIRSF" id="PIRSF000139">
    <property type="entry name" value="Glc_ox_4Fe-4S"/>
    <property type="match status" value="1"/>
</dbReference>
<keyword evidence="6" id="KW-0249">Electron transport</keyword>
<dbReference type="PANTHER" id="PTHR32479">
    <property type="entry name" value="GLYCOLATE OXIDASE IRON-SULFUR SUBUNIT"/>
    <property type="match status" value="1"/>
</dbReference>
<dbReference type="GO" id="GO:0019154">
    <property type="term" value="F:glycolate dehydrogenase activity"/>
    <property type="evidence" value="ECO:0007669"/>
    <property type="project" value="UniProtKB-EC"/>
</dbReference>
<dbReference type="Proteomes" id="UP000657574">
    <property type="component" value="Unassembled WGS sequence"/>
</dbReference>
<dbReference type="PANTHER" id="PTHR32479:SF17">
    <property type="entry name" value="GLYCOLATE OXIDASE IRON-SULFUR SUBUNIT"/>
    <property type="match status" value="1"/>
</dbReference>
<dbReference type="Gene3D" id="1.10.1060.10">
    <property type="entry name" value="Alpha-helical ferredoxin"/>
    <property type="match status" value="1"/>
</dbReference>
<evidence type="ECO:0000256" key="1">
    <source>
        <dbReference type="ARBA" id="ARBA00022485"/>
    </source>
</evidence>
<evidence type="ECO:0000256" key="2">
    <source>
        <dbReference type="ARBA" id="ARBA00022723"/>
    </source>
</evidence>
<comment type="catalytic activity">
    <reaction evidence="6">
        <text>glycolate + A = glyoxylate + AH2</text>
        <dbReference type="Rhea" id="RHEA:21264"/>
        <dbReference type="ChEBI" id="CHEBI:13193"/>
        <dbReference type="ChEBI" id="CHEBI:17499"/>
        <dbReference type="ChEBI" id="CHEBI:29805"/>
        <dbReference type="ChEBI" id="CHEBI:36655"/>
        <dbReference type="EC" id="1.1.99.14"/>
    </reaction>
</comment>
<sequence>MSETTDPPQPGTSSFDDHHPPARNLLDDCVHCGFCLPTCPTYVVTGEEMESPRGRIYLMDLAAKGEIPLNDAFGSRIDSCLGCLACTTACPSGVQYDKLIEAVRPQLERNVPRTPTDRFFRAAIFHLFPHPGRLRLAALGGIAYRALGIRALLHRLGVIRRLPARLRALEALLPPVTLRDLLRRTPSHVPAAAAAPAGLRVGLLAGCAQRVFFGDVNAATIRVLAAEGCEVYVPRDGQCCGALSMHAGREDDGLERARRTIDMFERHDLDIVVTNVAGCGSTLKEYGALLADDPDYRERAAAFSARTRDISELLAELPPLATRHPLPLRVAYHDACHLANAQRIRSQPREVLRAIPDLEVADIAEAEICCGSAGIYNLVQPEKAEELGRRKAASLHAARPEVIATANAGCLLQIRRHIGEDVPLVHPVQLVDASIRGVHPFRDSAKRRLPHD</sequence>
<protein>
    <recommendedName>
        <fullName evidence="6">Glycolate oxidase iron-sulfur subunit</fullName>
        <ecNumber evidence="6">1.1.99.14</ecNumber>
    </recommendedName>
</protein>
<organism evidence="8 9">
    <name type="scientific">Streptomyces brasiliensis</name>
    <dbReference type="NCBI Taxonomy" id="1954"/>
    <lineage>
        <taxon>Bacteria</taxon>
        <taxon>Bacillati</taxon>
        <taxon>Actinomycetota</taxon>
        <taxon>Actinomycetes</taxon>
        <taxon>Kitasatosporales</taxon>
        <taxon>Streptomycetaceae</taxon>
        <taxon>Streptomyces</taxon>
    </lineage>
</organism>
<proteinExistence type="predicted"/>
<evidence type="ECO:0000313" key="9">
    <source>
        <dbReference type="Proteomes" id="UP000657574"/>
    </source>
</evidence>
<feature type="domain" description="4Fe-4S ferredoxin-type" evidence="7">
    <location>
        <begin position="73"/>
        <end position="94"/>
    </location>
</feature>
<accession>A0A917P6Q4</accession>
<keyword evidence="1 6" id="KW-0004">4Fe-4S</keyword>
<evidence type="ECO:0000256" key="5">
    <source>
        <dbReference type="ARBA" id="ARBA00023014"/>
    </source>
</evidence>
<dbReference type="EC" id="1.1.99.14" evidence="6"/>
<keyword evidence="9" id="KW-1185">Reference proteome</keyword>
<feature type="domain" description="4Fe-4S ferredoxin-type" evidence="7">
    <location>
        <begin position="19"/>
        <end position="49"/>
    </location>
</feature>
<dbReference type="InterPro" id="IPR012257">
    <property type="entry name" value="Glc_ox_4Fe-4S"/>
</dbReference>
<reference evidence="8" key="2">
    <citation type="submission" date="2020-09" db="EMBL/GenBank/DDBJ databases">
        <authorList>
            <person name="Sun Q."/>
            <person name="Ohkuma M."/>
        </authorList>
    </citation>
    <scope>NUCLEOTIDE SEQUENCE</scope>
    <source>
        <strain evidence="8">JCM 3086</strain>
    </source>
</reference>
<evidence type="ECO:0000259" key="7">
    <source>
        <dbReference type="PROSITE" id="PS51379"/>
    </source>
</evidence>
<dbReference type="PROSITE" id="PS00198">
    <property type="entry name" value="4FE4S_FER_1"/>
    <property type="match status" value="2"/>
</dbReference>
<comment type="caution">
    <text evidence="8">The sequence shown here is derived from an EMBL/GenBank/DDBJ whole genome shotgun (WGS) entry which is preliminary data.</text>
</comment>
<dbReference type="AlphaFoldDB" id="A0A917P6Q4"/>
<dbReference type="SUPFAM" id="SSF54862">
    <property type="entry name" value="4Fe-4S ferredoxins"/>
    <property type="match status" value="1"/>
</dbReference>
<dbReference type="GO" id="GO:0046872">
    <property type="term" value="F:metal ion binding"/>
    <property type="evidence" value="ECO:0007669"/>
    <property type="project" value="UniProtKB-UniRule"/>
</dbReference>
<keyword evidence="5 6" id="KW-0411">Iron-sulfur</keyword>
<keyword evidence="2 6" id="KW-0479">Metal-binding</keyword>
<dbReference type="InterPro" id="IPR009051">
    <property type="entry name" value="Helical_ferredxn"/>
</dbReference>
<name>A0A917P6Q4_9ACTN</name>
<evidence type="ECO:0000313" key="8">
    <source>
        <dbReference type="EMBL" id="GGJ63995.1"/>
    </source>
</evidence>
<dbReference type="InterPro" id="IPR004017">
    <property type="entry name" value="Cys_rich_dom"/>
</dbReference>
<reference evidence="8" key="1">
    <citation type="journal article" date="2014" name="Int. J. Syst. Evol. Microbiol.">
        <title>Complete genome sequence of Corynebacterium casei LMG S-19264T (=DSM 44701T), isolated from a smear-ripened cheese.</title>
        <authorList>
            <consortium name="US DOE Joint Genome Institute (JGI-PGF)"/>
            <person name="Walter F."/>
            <person name="Albersmeier A."/>
            <person name="Kalinowski J."/>
            <person name="Ruckert C."/>
        </authorList>
    </citation>
    <scope>NUCLEOTIDE SEQUENCE</scope>
    <source>
        <strain evidence="8">JCM 3086</strain>
    </source>
</reference>
<comment type="catalytic activity">
    <reaction evidence="6">
        <text>(R)-lactate + A = pyruvate + AH2</text>
        <dbReference type="Rhea" id="RHEA:15089"/>
        <dbReference type="ChEBI" id="CHEBI:13193"/>
        <dbReference type="ChEBI" id="CHEBI:15361"/>
        <dbReference type="ChEBI" id="CHEBI:16004"/>
        <dbReference type="ChEBI" id="CHEBI:17499"/>
    </reaction>
</comment>
<dbReference type="PROSITE" id="PS51379">
    <property type="entry name" value="4FE4S_FER_2"/>
    <property type="match status" value="2"/>
</dbReference>
<evidence type="ECO:0000256" key="3">
    <source>
        <dbReference type="ARBA" id="ARBA00022737"/>
    </source>
</evidence>
<dbReference type="InterPro" id="IPR017900">
    <property type="entry name" value="4Fe4S_Fe_S_CS"/>
</dbReference>